<proteinExistence type="inferred from homology"/>
<accession>A0AAN7TTT7</accession>
<sequence length="201" mass="23632">MTQNYGEPNYWNARYLKDSDAFDWYQSFETLKSFLTTHCKKSDNILMLGCGNSLLSEEMYKYGFKTITNIDISDVVIEQCKEKYPIEEYPGLTYQVGNGLNMVDYKDETFDTVIDKGTFDTIMCGNDSGDVIKICEEVFRVLKKKGNYIVISYGKPEDREFYFEQACDWNIETKTIPKPKDYQESADKINYHYIYIMRKDQ</sequence>
<dbReference type="Proteomes" id="UP001344447">
    <property type="component" value="Unassembled WGS sequence"/>
</dbReference>
<evidence type="ECO:0000259" key="4">
    <source>
        <dbReference type="Pfam" id="PF13847"/>
    </source>
</evidence>
<dbReference type="Pfam" id="PF13847">
    <property type="entry name" value="Methyltransf_31"/>
    <property type="match status" value="1"/>
</dbReference>
<dbReference type="GO" id="GO:0008168">
    <property type="term" value="F:methyltransferase activity"/>
    <property type="evidence" value="ECO:0007669"/>
    <property type="project" value="UniProtKB-KW"/>
</dbReference>
<dbReference type="PANTHER" id="PTHR12176">
    <property type="entry name" value="SAM-DEPENDENT METHYLTRANSFERASE SUPERFAMILY PROTEIN"/>
    <property type="match status" value="1"/>
</dbReference>
<dbReference type="EMBL" id="JAVFKY010000005">
    <property type="protein sequence ID" value="KAK5575817.1"/>
    <property type="molecule type" value="Genomic_DNA"/>
</dbReference>
<dbReference type="CDD" id="cd02440">
    <property type="entry name" value="AdoMet_MTases"/>
    <property type="match status" value="1"/>
</dbReference>
<feature type="domain" description="Methyltransferase" evidence="4">
    <location>
        <begin position="40"/>
        <end position="181"/>
    </location>
</feature>
<keyword evidence="3" id="KW-0808">Transferase</keyword>
<dbReference type="InterPro" id="IPR029063">
    <property type="entry name" value="SAM-dependent_MTases_sf"/>
</dbReference>
<dbReference type="FunFam" id="3.40.50.150:FF:000217">
    <property type="entry name" value="Methyltransferase protein 13"/>
    <property type="match status" value="1"/>
</dbReference>
<evidence type="ECO:0000256" key="2">
    <source>
        <dbReference type="ARBA" id="ARBA00022603"/>
    </source>
</evidence>
<organism evidence="5 6">
    <name type="scientific">Dictyostelium firmibasis</name>
    <dbReference type="NCBI Taxonomy" id="79012"/>
    <lineage>
        <taxon>Eukaryota</taxon>
        <taxon>Amoebozoa</taxon>
        <taxon>Evosea</taxon>
        <taxon>Eumycetozoa</taxon>
        <taxon>Dictyostelia</taxon>
        <taxon>Dictyosteliales</taxon>
        <taxon>Dictyosteliaceae</taxon>
        <taxon>Dictyostelium</taxon>
    </lineage>
</organism>
<evidence type="ECO:0000313" key="5">
    <source>
        <dbReference type="EMBL" id="KAK5575817.1"/>
    </source>
</evidence>
<dbReference type="InterPro" id="IPR025714">
    <property type="entry name" value="Methyltranfer_dom"/>
</dbReference>
<dbReference type="Gene3D" id="3.40.50.150">
    <property type="entry name" value="Vaccinia Virus protein VP39"/>
    <property type="match status" value="1"/>
</dbReference>
<dbReference type="SUPFAM" id="SSF53335">
    <property type="entry name" value="S-adenosyl-L-methionine-dependent methyltransferases"/>
    <property type="match status" value="1"/>
</dbReference>
<dbReference type="AlphaFoldDB" id="A0AAN7TTT7"/>
<keyword evidence="6" id="KW-1185">Reference proteome</keyword>
<name>A0AAN7TTT7_9MYCE</name>
<keyword evidence="2" id="KW-0489">Methyltransferase</keyword>
<comment type="similarity">
    <text evidence="1">Belongs to the methyltransferase superfamily.</text>
</comment>
<evidence type="ECO:0000256" key="3">
    <source>
        <dbReference type="ARBA" id="ARBA00022679"/>
    </source>
</evidence>
<comment type="caution">
    <text evidence="5">The sequence shown here is derived from an EMBL/GenBank/DDBJ whole genome shotgun (WGS) entry which is preliminary data.</text>
</comment>
<dbReference type="GO" id="GO:0032259">
    <property type="term" value="P:methylation"/>
    <property type="evidence" value="ECO:0007669"/>
    <property type="project" value="UniProtKB-KW"/>
</dbReference>
<evidence type="ECO:0000313" key="6">
    <source>
        <dbReference type="Proteomes" id="UP001344447"/>
    </source>
</evidence>
<protein>
    <recommendedName>
        <fullName evidence="4">Methyltransferase domain-containing protein</fullName>
    </recommendedName>
</protein>
<dbReference type="PANTHER" id="PTHR12176:SF79">
    <property type="entry name" value="METHYLTRANSFERASE TYPE 11 DOMAIN-CONTAINING PROTEIN"/>
    <property type="match status" value="1"/>
</dbReference>
<dbReference type="InterPro" id="IPR051419">
    <property type="entry name" value="Lys/N-term_MeTrsfase_sf"/>
</dbReference>
<gene>
    <name evidence="5" type="ORF">RB653_006951</name>
</gene>
<reference evidence="5 6" key="1">
    <citation type="submission" date="2023-11" db="EMBL/GenBank/DDBJ databases">
        <title>Dfirmibasis_genome.</title>
        <authorList>
            <person name="Edelbroek B."/>
            <person name="Kjellin J."/>
            <person name="Jerlstrom-Hultqvist J."/>
            <person name="Soderbom F."/>
        </authorList>
    </citation>
    <scope>NUCLEOTIDE SEQUENCE [LARGE SCALE GENOMIC DNA]</scope>
    <source>
        <strain evidence="5 6">TNS-C-14</strain>
    </source>
</reference>
<evidence type="ECO:0000256" key="1">
    <source>
        <dbReference type="ARBA" id="ARBA00008361"/>
    </source>
</evidence>